<accession>A0A368N0S9</accession>
<comment type="caution">
    <text evidence="2">The sequence shown here is derived from an EMBL/GenBank/DDBJ whole genome shotgun (WGS) entry which is preliminary data.</text>
</comment>
<dbReference type="Proteomes" id="UP000252172">
    <property type="component" value="Unassembled WGS sequence"/>
</dbReference>
<feature type="chain" id="PRO_5016696800" description="Tetratricopeptide repeat protein" evidence="1">
    <location>
        <begin position="22"/>
        <end position="265"/>
    </location>
</feature>
<dbReference type="OrthoDB" id="1251509at2"/>
<gene>
    <name evidence="2" type="ORF">DQ356_06990</name>
</gene>
<sequence length="265" mass="30544">MKIKVLFFLLLGLLTHLNAQSELTKNFDFKSTTCTFPDTQRARDIFPLGIELIQKNLYLGSAAEIMTEMITIDSAFCDAYYWAGYVFRKSNMNKEAVVMYYIADSLAQNKSLEYKQNLASISMLVGADKVARRKYEEIKKYFPRSPEGFYGVALTSTIIGDVEYGLENIHIAEEKYKEPNADTQLLKAILLTLNGQHAESLLYYEKVKNKLAKTDHYNGNYALSLYEVGTMNNDEKMLKLARKLYNKVKNKDELTEYIRSKFEKK</sequence>
<dbReference type="SUPFAM" id="SSF48452">
    <property type="entry name" value="TPR-like"/>
    <property type="match status" value="1"/>
</dbReference>
<evidence type="ECO:0000256" key="1">
    <source>
        <dbReference type="SAM" id="SignalP"/>
    </source>
</evidence>
<feature type="signal peptide" evidence="1">
    <location>
        <begin position="1"/>
        <end position="21"/>
    </location>
</feature>
<protein>
    <recommendedName>
        <fullName evidence="4">Tetratricopeptide repeat protein</fullName>
    </recommendedName>
</protein>
<dbReference type="RefSeq" id="WP_114303752.1">
    <property type="nucleotide sequence ID" value="NZ_QPIE01000004.1"/>
</dbReference>
<evidence type="ECO:0008006" key="4">
    <source>
        <dbReference type="Google" id="ProtNLM"/>
    </source>
</evidence>
<dbReference type="InterPro" id="IPR011990">
    <property type="entry name" value="TPR-like_helical_dom_sf"/>
</dbReference>
<evidence type="ECO:0000313" key="3">
    <source>
        <dbReference type="Proteomes" id="UP000252172"/>
    </source>
</evidence>
<dbReference type="Gene3D" id="1.25.40.10">
    <property type="entry name" value="Tetratricopeptide repeat domain"/>
    <property type="match status" value="1"/>
</dbReference>
<organism evidence="2 3">
    <name type="scientific">Chryseobacterium lacus</name>
    <dbReference type="NCBI Taxonomy" id="2058346"/>
    <lineage>
        <taxon>Bacteria</taxon>
        <taxon>Pseudomonadati</taxon>
        <taxon>Bacteroidota</taxon>
        <taxon>Flavobacteriia</taxon>
        <taxon>Flavobacteriales</taxon>
        <taxon>Weeksellaceae</taxon>
        <taxon>Chryseobacterium group</taxon>
        <taxon>Chryseobacterium</taxon>
    </lineage>
</organism>
<dbReference type="AlphaFoldDB" id="A0A368N0S9"/>
<proteinExistence type="predicted"/>
<keyword evidence="3" id="KW-1185">Reference proteome</keyword>
<keyword evidence="1" id="KW-0732">Signal</keyword>
<dbReference type="EMBL" id="QPIE01000004">
    <property type="protein sequence ID" value="RCU43165.1"/>
    <property type="molecule type" value="Genomic_DNA"/>
</dbReference>
<evidence type="ECO:0000313" key="2">
    <source>
        <dbReference type="EMBL" id="RCU43165.1"/>
    </source>
</evidence>
<reference evidence="2 3" key="1">
    <citation type="submission" date="2018-07" db="EMBL/GenBank/DDBJ databases">
        <title>Chryseobacterium lacus sp. nov., isolated from lake water.</title>
        <authorList>
            <person name="Li C.-M."/>
        </authorList>
    </citation>
    <scope>NUCLEOTIDE SEQUENCE [LARGE SCALE GENOMIC DNA]</scope>
    <source>
        <strain evidence="2 3">YLOS41</strain>
    </source>
</reference>
<name>A0A368N0S9_9FLAO</name>